<sequence>MSNHVQVQKVLAADSSLVQKDEGGAPWSSSVHFCNHCGHSMKDPRSFIVEYWRAEQSVYFCWCHACGYRWELAEMKQITTMELEEGEEDFG</sequence>
<evidence type="ECO:0000313" key="2">
    <source>
        <dbReference type="Proteomes" id="UP000185568"/>
    </source>
</evidence>
<dbReference type="Proteomes" id="UP000185568">
    <property type="component" value="Unassembled WGS sequence"/>
</dbReference>
<dbReference type="AlphaFoldDB" id="A0A1Q8Q2G1"/>
<organism evidence="1 2">
    <name type="scientific">Domibacillus antri</name>
    <dbReference type="NCBI Taxonomy" id="1714264"/>
    <lineage>
        <taxon>Bacteria</taxon>
        <taxon>Bacillati</taxon>
        <taxon>Bacillota</taxon>
        <taxon>Bacilli</taxon>
        <taxon>Bacillales</taxon>
        <taxon>Bacillaceae</taxon>
        <taxon>Domibacillus</taxon>
    </lineage>
</organism>
<keyword evidence="2" id="KW-1185">Reference proteome</keyword>
<accession>A0A1Q8Q2G1</accession>
<dbReference type="OrthoDB" id="2679922at2"/>
<name>A0A1Q8Q2G1_9BACI</name>
<evidence type="ECO:0000313" key="1">
    <source>
        <dbReference type="EMBL" id="OLN21524.1"/>
    </source>
</evidence>
<gene>
    <name evidence="1" type="ORF">BTO30_14440</name>
</gene>
<dbReference type="EMBL" id="MSDU01000041">
    <property type="protein sequence ID" value="OLN21524.1"/>
    <property type="molecule type" value="Genomic_DNA"/>
</dbReference>
<comment type="caution">
    <text evidence="1">The sequence shown here is derived from an EMBL/GenBank/DDBJ whole genome shotgun (WGS) entry which is preliminary data.</text>
</comment>
<proteinExistence type="predicted"/>
<protein>
    <submittedName>
        <fullName evidence="1">Uncharacterized protein</fullName>
    </submittedName>
</protein>
<dbReference type="STRING" id="1714264.BTO30_14440"/>
<dbReference type="RefSeq" id="WP_075399418.1">
    <property type="nucleotide sequence ID" value="NZ_MSDU01000041.1"/>
</dbReference>
<reference evidence="1 2" key="1">
    <citation type="submission" date="2016-12" db="EMBL/GenBank/DDBJ databases">
        <title>Domibacillus antri genome sequencing.</title>
        <authorList>
            <person name="Verma A."/>
            <person name="Krishnamurthi S."/>
        </authorList>
    </citation>
    <scope>NUCLEOTIDE SEQUENCE [LARGE SCALE GENOMIC DNA]</scope>
    <source>
        <strain evidence="1 2">XD80</strain>
    </source>
</reference>